<evidence type="ECO:0000313" key="3">
    <source>
        <dbReference type="EMBL" id="CAB3225633.1"/>
    </source>
</evidence>
<feature type="signal peptide" evidence="2">
    <location>
        <begin position="1"/>
        <end position="38"/>
    </location>
</feature>
<feature type="region of interest" description="Disordered" evidence="1">
    <location>
        <begin position="147"/>
        <end position="222"/>
    </location>
</feature>
<feature type="compositionally biased region" description="Basic and acidic residues" evidence="1">
    <location>
        <begin position="212"/>
        <end position="222"/>
    </location>
</feature>
<feature type="compositionally biased region" description="Basic and acidic residues" evidence="1">
    <location>
        <begin position="99"/>
        <end position="121"/>
    </location>
</feature>
<comment type="caution">
    <text evidence="3">The sequence shown here is derived from an EMBL/GenBank/DDBJ whole genome shotgun (WGS) entry which is preliminary data.</text>
</comment>
<dbReference type="EMBL" id="CADEBD010000226">
    <property type="protein sequence ID" value="CAB3225633.1"/>
    <property type="molecule type" value="Genomic_DNA"/>
</dbReference>
<feature type="compositionally biased region" description="Basic and acidic residues" evidence="1">
    <location>
        <begin position="413"/>
        <end position="436"/>
    </location>
</feature>
<sequence>MGFGGGVTGVAAGVLSAEVCAPLLLLCWLCCWPDDANSDSTSGKHPQRPVLAHVHESGSRRRSSDIFGRRIGSSAVSLHLPSTSDYFNPGYKKPLSAHRSHEEIPRRRKSNHETSDQETRYHSAPSVIDEVLHRRDWERSSKDLYIPLNPEKNENQSRRVENQEEIESDSSESPNIAPYAEAESSSIEAKSDEHISGKTCKKHHTNIKSSRGKKEKESVDIKDSDATESTFYIGDTHEEETMLKNNDMKREELQTKSMYKAKDAKQSFNESVRSKERPRGSLAPVDETLTYTLGFCLDDVIEQLDRSGAEHHTIESRLSINRHIFPPPSVEPVGYDGGACYLAEVGDMSELRARAERPGPAPDARVAALGAMRARHASDGDILAPPHRPESGAFSGDDRHFKESDLDLEIEGSEERPPAYDEIHHYAAHDHKETAI</sequence>
<protein>
    <submittedName>
        <fullName evidence="3">Uncharacterized protein</fullName>
    </submittedName>
</protein>
<reference evidence="3 4" key="1">
    <citation type="submission" date="2020-04" db="EMBL/GenBank/DDBJ databases">
        <authorList>
            <person name="Wallbank WR R."/>
            <person name="Pardo Diaz C."/>
            <person name="Kozak K."/>
            <person name="Martin S."/>
            <person name="Jiggins C."/>
            <person name="Moest M."/>
            <person name="Warren A I."/>
            <person name="Byers J.R.P. K."/>
            <person name="Montejo-Kovacevich G."/>
            <person name="Yen C E."/>
        </authorList>
    </citation>
    <scope>NUCLEOTIDE SEQUENCE [LARGE SCALE GENOMIC DNA]</scope>
</reference>
<evidence type="ECO:0000256" key="1">
    <source>
        <dbReference type="SAM" id="MobiDB-lite"/>
    </source>
</evidence>
<accession>A0A8S0Z0G8</accession>
<proteinExistence type="predicted"/>
<feature type="chain" id="PRO_5035816704" evidence="2">
    <location>
        <begin position="39"/>
        <end position="436"/>
    </location>
</feature>
<feature type="region of interest" description="Disordered" evidence="1">
    <location>
        <begin position="89"/>
        <end position="127"/>
    </location>
</feature>
<gene>
    <name evidence="3" type="ORF">APLA_LOCUS2350</name>
</gene>
<dbReference type="Proteomes" id="UP000494256">
    <property type="component" value="Unassembled WGS sequence"/>
</dbReference>
<evidence type="ECO:0000256" key="2">
    <source>
        <dbReference type="SAM" id="SignalP"/>
    </source>
</evidence>
<feature type="region of interest" description="Disordered" evidence="1">
    <location>
        <begin position="39"/>
        <end position="64"/>
    </location>
</feature>
<feature type="region of interest" description="Disordered" evidence="1">
    <location>
        <begin position="257"/>
        <end position="281"/>
    </location>
</feature>
<feature type="compositionally biased region" description="Basic and acidic residues" evidence="1">
    <location>
        <begin position="396"/>
        <end position="405"/>
    </location>
</feature>
<feature type="region of interest" description="Disordered" evidence="1">
    <location>
        <begin position="379"/>
        <end position="436"/>
    </location>
</feature>
<keyword evidence="2" id="KW-0732">Signal</keyword>
<feature type="compositionally biased region" description="Basic and acidic residues" evidence="1">
    <location>
        <begin position="53"/>
        <end position="64"/>
    </location>
</feature>
<feature type="compositionally biased region" description="Low complexity" evidence="1">
    <location>
        <begin position="177"/>
        <end position="188"/>
    </location>
</feature>
<organism evidence="3 4">
    <name type="scientific">Arctia plantaginis</name>
    <name type="common">Wood tiger moth</name>
    <name type="synonym">Phalaena plantaginis</name>
    <dbReference type="NCBI Taxonomy" id="874455"/>
    <lineage>
        <taxon>Eukaryota</taxon>
        <taxon>Metazoa</taxon>
        <taxon>Ecdysozoa</taxon>
        <taxon>Arthropoda</taxon>
        <taxon>Hexapoda</taxon>
        <taxon>Insecta</taxon>
        <taxon>Pterygota</taxon>
        <taxon>Neoptera</taxon>
        <taxon>Endopterygota</taxon>
        <taxon>Lepidoptera</taxon>
        <taxon>Glossata</taxon>
        <taxon>Ditrysia</taxon>
        <taxon>Noctuoidea</taxon>
        <taxon>Erebidae</taxon>
        <taxon>Arctiinae</taxon>
        <taxon>Arctia</taxon>
    </lineage>
</organism>
<evidence type="ECO:0000313" key="4">
    <source>
        <dbReference type="Proteomes" id="UP000494256"/>
    </source>
</evidence>
<feature type="compositionally biased region" description="Basic residues" evidence="1">
    <location>
        <begin position="199"/>
        <end position="211"/>
    </location>
</feature>
<feature type="compositionally biased region" description="Basic and acidic residues" evidence="1">
    <location>
        <begin position="151"/>
        <end position="162"/>
    </location>
</feature>
<dbReference type="OrthoDB" id="7735550at2759"/>
<name>A0A8S0Z0G8_ARCPL</name>
<dbReference type="AlphaFoldDB" id="A0A8S0Z0G8"/>